<dbReference type="Proteomes" id="UP000586827">
    <property type="component" value="Unassembled WGS sequence"/>
</dbReference>
<organism evidence="1 2">
    <name type="scientific">Nocardia uniformis</name>
    <dbReference type="NCBI Taxonomy" id="53432"/>
    <lineage>
        <taxon>Bacteria</taxon>
        <taxon>Bacillati</taxon>
        <taxon>Actinomycetota</taxon>
        <taxon>Actinomycetes</taxon>
        <taxon>Mycobacteriales</taxon>
        <taxon>Nocardiaceae</taxon>
        <taxon>Nocardia</taxon>
    </lineage>
</organism>
<comment type="caution">
    <text evidence="1">The sequence shown here is derived from an EMBL/GenBank/DDBJ whole genome shotgun (WGS) entry which is preliminary data.</text>
</comment>
<accession>A0A849CA29</accession>
<keyword evidence="2" id="KW-1185">Reference proteome</keyword>
<dbReference type="AlphaFoldDB" id="A0A849CA29"/>
<evidence type="ECO:0000313" key="2">
    <source>
        <dbReference type="Proteomes" id="UP000586827"/>
    </source>
</evidence>
<gene>
    <name evidence="1" type="ORF">HLB23_38575</name>
</gene>
<protein>
    <submittedName>
        <fullName evidence="1">Uncharacterized protein</fullName>
    </submittedName>
</protein>
<evidence type="ECO:0000313" key="1">
    <source>
        <dbReference type="EMBL" id="NNH75693.1"/>
    </source>
</evidence>
<dbReference type="EMBL" id="JABELX010000026">
    <property type="protein sequence ID" value="NNH75693.1"/>
    <property type="molecule type" value="Genomic_DNA"/>
</dbReference>
<name>A0A849CA29_9NOCA</name>
<dbReference type="RefSeq" id="WP_084522189.1">
    <property type="nucleotide sequence ID" value="NZ_JABELX010000026.1"/>
</dbReference>
<reference evidence="1 2" key="1">
    <citation type="submission" date="2020-05" db="EMBL/GenBank/DDBJ databases">
        <title>MicrobeNet Type strains.</title>
        <authorList>
            <person name="Nicholson A.C."/>
        </authorList>
    </citation>
    <scope>NUCLEOTIDE SEQUENCE [LARGE SCALE GENOMIC DNA]</scope>
    <source>
        <strain evidence="1 2">JCM 3224</strain>
    </source>
</reference>
<proteinExistence type="predicted"/>
<sequence length="70" mass="7426">MGTKNIQTGRHRLGLAGTVHCTEIPAVAAALAEHRRPWLSALLSPARHSFAAMRKRSAAAAAQWVPATAN</sequence>